<organism evidence="1 2">
    <name type="scientific">Colletotrichum kahawae</name>
    <name type="common">Coffee berry disease fungus</name>
    <dbReference type="NCBI Taxonomy" id="34407"/>
    <lineage>
        <taxon>Eukaryota</taxon>
        <taxon>Fungi</taxon>
        <taxon>Dikarya</taxon>
        <taxon>Ascomycota</taxon>
        <taxon>Pezizomycotina</taxon>
        <taxon>Sordariomycetes</taxon>
        <taxon>Hypocreomycetidae</taxon>
        <taxon>Glomerellales</taxon>
        <taxon>Glomerellaceae</taxon>
        <taxon>Colletotrichum</taxon>
        <taxon>Colletotrichum gloeosporioides species complex</taxon>
    </lineage>
</organism>
<reference evidence="1" key="1">
    <citation type="submission" date="2023-02" db="EMBL/GenBank/DDBJ databases">
        <title>Colletotrichum kahawae CIFC_Que2 genome sequencing and assembly.</title>
        <authorList>
            <person name="Baroncelli R."/>
        </authorList>
    </citation>
    <scope>NUCLEOTIDE SEQUENCE</scope>
    <source>
        <strain evidence="1">CIFC_Que2</strain>
    </source>
</reference>
<proteinExistence type="predicted"/>
<dbReference type="Proteomes" id="UP001281614">
    <property type="component" value="Unassembled WGS sequence"/>
</dbReference>
<accession>A0AAE0DDK8</accession>
<gene>
    <name evidence="1" type="ORF">CKAH01_03213</name>
</gene>
<protein>
    <submittedName>
        <fullName evidence="1">Uncharacterized protein</fullName>
    </submittedName>
</protein>
<sequence length="66" mass="7190">MGLILSFESYSYPTKLIPILAPSSRNKVRSVPQRLAIRCTTLDVPSAPHKTESINQIPSGNVLLGL</sequence>
<dbReference type="AlphaFoldDB" id="A0AAE0DDK8"/>
<evidence type="ECO:0000313" key="2">
    <source>
        <dbReference type="Proteomes" id="UP001281614"/>
    </source>
</evidence>
<comment type="caution">
    <text evidence="1">The sequence shown here is derived from an EMBL/GenBank/DDBJ whole genome shotgun (WGS) entry which is preliminary data.</text>
</comment>
<evidence type="ECO:0000313" key="1">
    <source>
        <dbReference type="EMBL" id="KAK2778257.1"/>
    </source>
</evidence>
<dbReference type="EMBL" id="VYYT01000013">
    <property type="protein sequence ID" value="KAK2778257.1"/>
    <property type="molecule type" value="Genomic_DNA"/>
</dbReference>
<keyword evidence="2" id="KW-1185">Reference proteome</keyword>
<name>A0AAE0DDK8_COLKA</name>